<dbReference type="FunFam" id="3.30.70.270:FF:000063">
    <property type="entry name" value="Zinc knuckle domaincontaining protein"/>
    <property type="match status" value="1"/>
</dbReference>
<dbReference type="InterPro" id="IPR043128">
    <property type="entry name" value="Rev_trsase/Diguanyl_cyclase"/>
</dbReference>
<dbReference type="Gene3D" id="3.30.70.270">
    <property type="match status" value="2"/>
</dbReference>
<reference evidence="2" key="1">
    <citation type="journal article" date="2015" name="Proc. Natl. Acad. Sci. U.S.A.">
        <title>Genome sequencing of adzuki bean (Vigna angularis) provides insight into high starch and low fat accumulation and domestication.</title>
        <authorList>
            <person name="Yang K."/>
            <person name="Tian Z."/>
            <person name="Chen C."/>
            <person name="Luo L."/>
            <person name="Zhao B."/>
            <person name="Wang Z."/>
            <person name="Yu L."/>
            <person name="Li Y."/>
            <person name="Sun Y."/>
            <person name="Li W."/>
            <person name="Chen Y."/>
            <person name="Li Y."/>
            <person name="Zhang Y."/>
            <person name="Ai D."/>
            <person name="Zhao J."/>
            <person name="Shang C."/>
            <person name="Ma Y."/>
            <person name="Wu B."/>
            <person name="Wang M."/>
            <person name="Gao L."/>
            <person name="Sun D."/>
            <person name="Zhang P."/>
            <person name="Guo F."/>
            <person name="Wang W."/>
            <person name="Li Y."/>
            <person name="Wang J."/>
            <person name="Varshney R.K."/>
            <person name="Wang J."/>
            <person name="Ling H.Q."/>
            <person name="Wan P."/>
        </authorList>
    </citation>
    <scope>NUCLEOTIDE SEQUENCE</scope>
    <source>
        <strain evidence="2">cv. Jingnong 6</strain>
    </source>
</reference>
<proteinExistence type="predicted"/>
<dbReference type="PANTHER" id="PTHR33064">
    <property type="entry name" value="POL PROTEIN"/>
    <property type="match status" value="1"/>
</dbReference>
<dbReference type="PANTHER" id="PTHR33064:SF37">
    <property type="entry name" value="RIBONUCLEASE H"/>
    <property type="match status" value="1"/>
</dbReference>
<evidence type="ECO:0000313" key="1">
    <source>
        <dbReference type="EMBL" id="KOM33729.1"/>
    </source>
</evidence>
<dbReference type="SUPFAM" id="SSF56672">
    <property type="entry name" value="DNA/RNA polymerases"/>
    <property type="match status" value="1"/>
</dbReference>
<dbReference type="OMA" id="AMESWPI"/>
<dbReference type="Gramene" id="KOM33729">
    <property type="protein sequence ID" value="KOM33729"/>
    <property type="gene ID" value="LR48_Vigan01g328500"/>
</dbReference>
<dbReference type="Proteomes" id="UP000053144">
    <property type="component" value="Chromosome 1"/>
</dbReference>
<dbReference type="InterPro" id="IPR051320">
    <property type="entry name" value="Viral_Replic_Matur_Polypro"/>
</dbReference>
<name>A0A0L9TU68_PHAAN</name>
<protein>
    <recommendedName>
        <fullName evidence="3">Reverse transcriptase/retrotransposon-derived protein RNase H-like domain-containing protein</fullName>
    </recommendedName>
</protein>
<gene>
    <name evidence="1" type="ORF">LR48_Vigan01g328500</name>
</gene>
<dbReference type="InterPro" id="IPR043502">
    <property type="entry name" value="DNA/RNA_pol_sf"/>
</dbReference>
<dbReference type="STRING" id="3914.A0A0L9TU68"/>
<evidence type="ECO:0008006" key="3">
    <source>
        <dbReference type="Google" id="ProtNLM"/>
    </source>
</evidence>
<dbReference type="AlphaFoldDB" id="A0A0L9TU68"/>
<sequence>MGRLQEQQWVVNRKKSEFGRTSIRYLGHVITGRGVEMDKEKVEAVLAWEEPRTIKALRGFLGLTGYYRRFVRDYGKIARPLTEMLKKGNFVWTEAARGAMGRLKEAVTTAPVLALPDFT</sequence>
<evidence type="ECO:0000313" key="2">
    <source>
        <dbReference type="Proteomes" id="UP000053144"/>
    </source>
</evidence>
<dbReference type="EMBL" id="CM003371">
    <property type="protein sequence ID" value="KOM33729.1"/>
    <property type="molecule type" value="Genomic_DNA"/>
</dbReference>
<accession>A0A0L9TU68</accession>
<organism evidence="1 2">
    <name type="scientific">Phaseolus angularis</name>
    <name type="common">Azuki bean</name>
    <name type="synonym">Vigna angularis</name>
    <dbReference type="NCBI Taxonomy" id="3914"/>
    <lineage>
        <taxon>Eukaryota</taxon>
        <taxon>Viridiplantae</taxon>
        <taxon>Streptophyta</taxon>
        <taxon>Embryophyta</taxon>
        <taxon>Tracheophyta</taxon>
        <taxon>Spermatophyta</taxon>
        <taxon>Magnoliopsida</taxon>
        <taxon>eudicotyledons</taxon>
        <taxon>Gunneridae</taxon>
        <taxon>Pentapetalae</taxon>
        <taxon>rosids</taxon>
        <taxon>fabids</taxon>
        <taxon>Fabales</taxon>
        <taxon>Fabaceae</taxon>
        <taxon>Papilionoideae</taxon>
        <taxon>50 kb inversion clade</taxon>
        <taxon>NPAAA clade</taxon>
        <taxon>indigoferoid/millettioid clade</taxon>
        <taxon>Phaseoleae</taxon>
        <taxon>Vigna</taxon>
    </lineage>
</organism>